<protein>
    <submittedName>
        <fullName evidence="3">DUF4163 domain-containing protein</fullName>
    </submittedName>
</protein>
<dbReference type="RefSeq" id="WP_267219812.1">
    <property type="nucleotide sequence ID" value="NZ_JAPCWC010000005.1"/>
</dbReference>
<sequence length="269" mass="28391">MGLILLAGCKGDPAPATTATASEAPVAAASEDAGTPSDDASAVPVGGGRSEKDENDLYEFTYAYPDAAGAIPGLKAALDKQLEEQRAELIGSAREDRAEAKKDGFPYHAHSFGEDWKVVASLPGWLSISSEFYTFSGGAHGMSGSDTLLWDRHAETVRAPVDLFTSNAALTKALQGPFCDALDKERGKRRGAPVVRGEDEMFSDCIDPLDQVVILGSTNGQTFDRIGVLVPPYNAGPYAEGNYEITLPVTGAVMAALKPQYRASFSLGK</sequence>
<dbReference type="InterPro" id="IPR025303">
    <property type="entry name" value="PdaC"/>
</dbReference>
<keyword evidence="4" id="KW-1185">Reference proteome</keyword>
<evidence type="ECO:0000313" key="3">
    <source>
        <dbReference type="EMBL" id="MFC0687273.1"/>
    </source>
</evidence>
<dbReference type="EMBL" id="JBHLTM010000085">
    <property type="protein sequence ID" value="MFC0687273.1"/>
    <property type="molecule type" value="Genomic_DNA"/>
</dbReference>
<dbReference type="Pfam" id="PF13739">
    <property type="entry name" value="PdaC"/>
    <property type="match status" value="1"/>
</dbReference>
<feature type="region of interest" description="Disordered" evidence="1">
    <location>
        <begin position="11"/>
        <end position="54"/>
    </location>
</feature>
<evidence type="ECO:0000313" key="4">
    <source>
        <dbReference type="Proteomes" id="UP001589858"/>
    </source>
</evidence>
<feature type="domain" description="Deacetylase PdaC" evidence="2">
    <location>
        <begin position="52"/>
        <end position="143"/>
    </location>
</feature>
<gene>
    <name evidence="3" type="ORF">ACFFF8_22045</name>
</gene>
<dbReference type="Proteomes" id="UP001589858">
    <property type="component" value="Unassembled WGS sequence"/>
</dbReference>
<evidence type="ECO:0000259" key="2">
    <source>
        <dbReference type="Pfam" id="PF13739"/>
    </source>
</evidence>
<dbReference type="Gene3D" id="3.30.565.40">
    <property type="entry name" value="Fervidobacterium nodosum Rt17-B1 like"/>
    <property type="match status" value="1"/>
</dbReference>
<evidence type="ECO:0000256" key="1">
    <source>
        <dbReference type="SAM" id="MobiDB-lite"/>
    </source>
</evidence>
<accession>A0ABV6SDD2</accession>
<proteinExistence type="predicted"/>
<organism evidence="3 4">
    <name type="scientific">Novosphingobium clariflavum</name>
    <dbReference type="NCBI Taxonomy" id="2029884"/>
    <lineage>
        <taxon>Bacteria</taxon>
        <taxon>Pseudomonadati</taxon>
        <taxon>Pseudomonadota</taxon>
        <taxon>Alphaproteobacteria</taxon>
        <taxon>Sphingomonadales</taxon>
        <taxon>Sphingomonadaceae</taxon>
        <taxon>Novosphingobium</taxon>
    </lineage>
</organism>
<reference evidence="3 4" key="1">
    <citation type="submission" date="2024-09" db="EMBL/GenBank/DDBJ databases">
        <authorList>
            <person name="Sun Q."/>
            <person name="Mori K."/>
        </authorList>
    </citation>
    <scope>NUCLEOTIDE SEQUENCE [LARGE SCALE GENOMIC DNA]</scope>
    <source>
        <strain evidence="3 4">CICC 11035S</strain>
    </source>
</reference>
<feature type="compositionally biased region" description="Low complexity" evidence="1">
    <location>
        <begin position="12"/>
        <end position="33"/>
    </location>
</feature>
<comment type="caution">
    <text evidence="3">The sequence shown here is derived from an EMBL/GenBank/DDBJ whole genome shotgun (WGS) entry which is preliminary data.</text>
</comment>
<name>A0ABV6SDD2_9SPHN</name>